<organism evidence="10 11">
    <name type="scientific">Priapulus caudatus</name>
    <name type="common">Priapulid worm</name>
    <dbReference type="NCBI Taxonomy" id="37621"/>
    <lineage>
        <taxon>Eukaryota</taxon>
        <taxon>Metazoa</taxon>
        <taxon>Ecdysozoa</taxon>
        <taxon>Scalidophora</taxon>
        <taxon>Priapulida</taxon>
        <taxon>Priapulimorpha</taxon>
        <taxon>Priapulimorphida</taxon>
        <taxon>Priapulidae</taxon>
        <taxon>Priapulus</taxon>
    </lineage>
</organism>
<dbReference type="InterPro" id="IPR036412">
    <property type="entry name" value="HAD-like_sf"/>
</dbReference>
<dbReference type="SUPFAM" id="SSF47203">
    <property type="entry name" value="Acyl-CoA dehydrogenase C-terminal domain-like"/>
    <property type="match status" value="1"/>
</dbReference>
<comment type="similarity">
    <text evidence="2">Belongs to the acyl-CoA dehydrogenase family.</text>
</comment>
<evidence type="ECO:0000256" key="5">
    <source>
        <dbReference type="ARBA" id="ARBA00022990"/>
    </source>
</evidence>
<dbReference type="Pfam" id="PF13419">
    <property type="entry name" value="HAD_2"/>
    <property type="match status" value="1"/>
</dbReference>
<dbReference type="SUPFAM" id="SSF56112">
    <property type="entry name" value="Protein kinase-like (PK-like)"/>
    <property type="match status" value="1"/>
</dbReference>
<name>A0ABM1DVR8_PRICU</name>
<dbReference type="PANTHER" id="PTHR47829:SF3">
    <property type="entry name" value="AMINOGLYCOSIDE PHOSPHOTRANSFERASE DOMAIN-CONTAINING PROTEIN"/>
    <property type="match status" value="1"/>
</dbReference>
<dbReference type="InterPro" id="IPR013786">
    <property type="entry name" value="AcylCoA_DH/ox_N"/>
</dbReference>
<keyword evidence="3" id="KW-0285">Flavoprotein</keyword>
<evidence type="ECO:0000259" key="8">
    <source>
        <dbReference type="Pfam" id="PF02770"/>
    </source>
</evidence>
<dbReference type="SUPFAM" id="SSF56645">
    <property type="entry name" value="Acyl-CoA dehydrogenase NM domain-like"/>
    <property type="match status" value="1"/>
</dbReference>
<evidence type="ECO:0000259" key="6">
    <source>
        <dbReference type="Pfam" id="PF00441"/>
    </source>
</evidence>
<dbReference type="InterPro" id="IPR006091">
    <property type="entry name" value="Acyl-CoA_Oxase/DH_mid-dom"/>
</dbReference>
<dbReference type="Gene3D" id="3.90.1200.10">
    <property type="match status" value="1"/>
</dbReference>
<accession>A0ABM1DVR8</accession>
<dbReference type="Gene3D" id="1.10.540.10">
    <property type="entry name" value="Acyl-CoA dehydrogenase/oxidase, N-terminal domain"/>
    <property type="match status" value="1"/>
</dbReference>
<dbReference type="InterPro" id="IPR009100">
    <property type="entry name" value="AcylCoA_DH/oxidase_NM_dom_sf"/>
</dbReference>
<keyword evidence="4" id="KW-0274">FAD</keyword>
<dbReference type="Pfam" id="PF00441">
    <property type="entry name" value="Acyl-CoA_dh_1"/>
    <property type="match status" value="1"/>
</dbReference>
<protein>
    <submittedName>
        <fullName evidence="11">Acyl-CoA dehydrogenase family member 10-like isoform X1</fullName>
    </submittedName>
</protein>
<feature type="domain" description="Aminoglycoside phosphotransferase" evidence="7">
    <location>
        <begin position="302"/>
        <end position="515"/>
    </location>
</feature>
<dbReference type="RefSeq" id="XP_014664039.1">
    <property type="nucleotide sequence ID" value="XM_014808553.1"/>
</dbReference>
<dbReference type="InterPro" id="IPR041492">
    <property type="entry name" value="HAD_2"/>
</dbReference>
<evidence type="ECO:0000256" key="1">
    <source>
        <dbReference type="ARBA" id="ARBA00001974"/>
    </source>
</evidence>
<dbReference type="InterPro" id="IPR036250">
    <property type="entry name" value="AcylCo_DH-like_C"/>
</dbReference>
<dbReference type="InterPro" id="IPR002575">
    <property type="entry name" value="Aminoglycoside_PTrfase"/>
</dbReference>
<dbReference type="NCBIfam" id="TIGR01509">
    <property type="entry name" value="HAD-SF-IA-v3"/>
    <property type="match status" value="1"/>
</dbReference>
<dbReference type="Gene3D" id="1.10.150.240">
    <property type="entry name" value="Putative phosphatase, domain 2"/>
    <property type="match status" value="1"/>
</dbReference>
<dbReference type="InterPro" id="IPR046373">
    <property type="entry name" value="Acyl-CoA_Oxase/DH_mid-dom_sf"/>
</dbReference>
<dbReference type="Pfam" id="PF02770">
    <property type="entry name" value="Acyl-CoA_dh_M"/>
    <property type="match status" value="1"/>
</dbReference>
<dbReference type="InterPro" id="IPR009075">
    <property type="entry name" value="AcylCo_DH/oxidase_C"/>
</dbReference>
<evidence type="ECO:0000256" key="2">
    <source>
        <dbReference type="ARBA" id="ARBA00009347"/>
    </source>
</evidence>
<dbReference type="GeneID" id="106806563"/>
<dbReference type="InterPro" id="IPR037069">
    <property type="entry name" value="AcylCoA_DH/ox_N_sf"/>
</dbReference>
<sequence>MLSALRHRVLMRPAPHCRPRFGLLSDTTQLINHRPAVAAMVNVRHRSSTSPHQCRAVIFDLGGVVFPQPQRFFNEFETAQGLPIGFMESVISERGRAGSFRCLERGEIDLPKFIPLFDKECSEKVGRSVDLGRVMQILTNTKSKHTPYPQIIDAIQCIRAEGLKTALLTNNWFIRGKESFCPVDMSLFDVVMQSAKLGVAKPDPAIYEQTLGKLHCAPEEAIFLDDIGQNLSPARKMGIKTIKVENPAQALRELHAELGFPLAGFVPGTTAVGENYQLPVDRLLTYMRDVAGIEVDGATVNLRQFRHGQSNPTYFFGCGGRNYVLRKKPPGKLLPSAHAVEREFRVMRALECHGVPVPKCLFLCEDSSVIGTPFYMMEHVPGRIFKDPLLPNMTPVERSAIYTAMCDVLVKIHLVNIERAGLQDYGKPGSYWERQLSTWGRQHEASKLQNVPEMDALMAWLREHLPAITAKERRSIVHGDFRLDNLIFHPTKPEVVAVLDWELSTLGDPLADLVNDCVVYHTKPNMPHIRGFGDVDLKLFGIPSEEEFLKLYCRRAGLMRINNWNYYVAFLFFRYCGIAQGIYSRFLKGQAAGANAEMLGAYARQLAKIGLEYTRQGVPKAPKSTKVGTRSYSSLASSPIPRVSQHRHYTMETGSAQSADGNGLLPITVAALSPRAQDYHRRVKIFIRDNVANWENEYMQYQTQPDTRWTVHPRLRQIQARAREAGLANLFVTRESDPQQIYGAGLTNVEYAHICELMGMYLLAPEVFNCQAPDTGNMETLMKYATEEQKQQWLVPMVEGRIRSCFGMTEPQVASSDATNIQSSITRDGNEYIINGHKWWTSGAMHPDCKLCVFMGKTDPSADKHKQHTMILIPMDAPGVKVIRPLTVFGFEDSPEGHAEVLFKNVRVPASNILLGEGRGFEIAQGRLGPGRIHHCMRLIGMSERALQLMVQRVLTRETFGQKIAEHGTIQADISQSRIEIEQGRLLVLKVALMMDTVGNKKAASEIAMIKVVAPLMAQHVLDRSIQAFGAAGVCGDWPLAHMWAAARALRLADGPDEVHRRSVARLELRKSKL</sequence>
<feature type="domain" description="Acyl-CoA oxidase/dehydrogenase middle" evidence="8">
    <location>
        <begin position="805"/>
        <end position="906"/>
    </location>
</feature>
<dbReference type="NCBIfam" id="TIGR02247">
    <property type="entry name" value="HAD-1A3-hyp"/>
    <property type="match status" value="1"/>
</dbReference>
<dbReference type="SFLD" id="SFLDS00003">
    <property type="entry name" value="Haloacid_Dehalogenase"/>
    <property type="match status" value="1"/>
</dbReference>
<dbReference type="InterPro" id="IPR006439">
    <property type="entry name" value="HAD-SF_hydro_IA"/>
</dbReference>
<reference evidence="11" key="1">
    <citation type="submission" date="2025-08" db="UniProtKB">
        <authorList>
            <consortium name="RefSeq"/>
        </authorList>
    </citation>
    <scope>IDENTIFICATION</scope>
</reference>
<dbReference type="PRINTS" id="PR00413">
    <property type="entry name" value="HADHALOGNASE"/>
</dbReference>
<evidence type="ECO:0000313" key="11">
    <source>
        <dbReference type="RefSeq" id="XP_014664039.1"/>
    </source>
</evidence>
<dbReference type="InterPro" id="IPR023214">
    <property type="entry name" value="HAD_sf"/>
</dbReference>
<evidence type="ECO:0000259" key="9">
    <source>
        <dbReference type="Pfam" id="PF02771"/>
    </source>
</evidence>
<dbReference type="PANTHER" id="PTHR47829">
    <property type="entry name" value="HYDROLASE, PUTATIVE (AFU_ORTHOLOGUE AFUA_1G12880)-RELATED"/>
    <property type="match status" value="1"/>
</dbReference>
<dbReference type="SUPFAM" id="SSF56784">
    <property type="entry name" value="HAD-like"/>
    <property type="match status" value="1"/>
</dbReference>
<evidence type="ECO:0000256" key="3">
    <source>
        <dbReference type="ARBA" id="ARBA00022630"/>
    </source>
</evidence>
<dbReference type="InterPro" id="IPR011009">
    <property type="entry name" value="Kinase-like_dom_sf"/>
</dbReference>
<evidence type="ECO:0000313" key="10">
    <source>
        <dbReference type="Proteomes" id="UP000695022"/>
    </source>
</evidence>
<dbReference type="Gene3D" id="3.30.200.20">
    <property type="entry name" value="Phosphorylase Kinase, domain 1"/>
    <property type="match status" value="1"/>
</dbReference>
<feature type="domain" description="Acyl-CoA dehydrogenase/oxidase C-terminal" evidence="6">
    <location>
        <begin position="918"/>
        <end position="1066"/>
    </location>
</feature>
<dbReference type="Gene3D" id="1.20.140.10">
    <property type="entry name" value="Butyryl-CoA Dehydrogenase, subunit A, domain 3"/>
    <property type="match status" value="1"/>
</dbReference>
<proteinExistence type="inferred from homology"/>
<gene>
    <name evidence="11" type="primary">LOC106806563</name>
</gene>
<dbReference type="InterPro" id="IPR052898">
    <property type="entry name" value="ACAD10-like"/>
</dbReference>
<keyword evidence="5" id="KW-0007">Acetylation</keyword>
<dbReference type="Gene3D" id="2.40.110.10">
    <property type="entry name" value="Butyryl-CoA Dehydrogenase, subunit A, domain 2"/>
    <property type="match status" value="1"/>
</dbReference>
<dbReference type="CDD" id="cd02603">
    <property type="entry name" value="HAD_sEH-N_like"/>
    <property type="match status" value="1"/>
</dbReference>
<dbReference type="Pfam" id="PF02771">
    <property type="entry name" value="Acyl-CoA_dh_N"/>
    <property type="match status" value="1"/>
</dbReference>
<dbReference type="SFLD" id="SFLDG01129">
    <property type="entry name" value="C1.5:_HAD__Beta-PGM__Phosphata"/>
    <property type="match status" value="1"/>
</dbReference>
<evidence type="ECO:0000259" key="7">
    <source>
        <dbReference type="Pfam" id="PF01636"/>
    </source>
</evidence>
<feature type="domain" description="Acyl-CoA dehydrogenase/oxidase N-terminal" evidence="9">
    <location>
        <begin position="688"/>
        <end position="800"/>
    </location>
</feature>
<dbReference type="InterPro" id="IPR023198">
    <property type="entry name" value="PGP-like_dom2"/>
</dbReference>
<dbReference type="InterPro" id="IPR041726">
    <property type="entry name" value="ACAD10_11_N"/>
</dbReference>
<keyword evidence="10" id="KW-1185">Reference proteome</keyword>
<dbReference type="Pfam" id="PF01636">
    <property type="entry name" value="APH"/>
    <property type="match status" value="1"/>
</dbReference>
<comment type="cofactor">
    <cofactor evidence="1">
        <name>FAD</name>
        <dbReference type="ChEBI" id="CHEBI:57692"/>
    </cofactor>
</comment>
<dbReference type="InterPro" id="IPR011945">
    <property type="entry name" value="HAD-SF_ppase_IA/epoxid_hydro_N"/>
</dbReference>
<dbReference type="CDD" id="cd05154">
    <property type="entry name" value="ACAD10_11_N-like"/>
    <property type="match status" value="1"/>
</dbReference>
<evidence type="ECO:0000256" key="4">
    <source>
        <dbReference type="ARBA" id="ARBA00022827"/>
    </source>
</evidence>
<dbReference type="Proteomes" id="UP000695022">
    <property type="component" value="Unplaced"/>
</dbReference>
<dbReference type="Gene3D" id="3.40.50.1000">
    <property type="entry name" value="HAD superfamily/HAD-like"/>
    <property type="match status" value="1"/>
</dbReference>